<organism evidence="6 7">
    <name type="scientific">Bacillus pumilus</name>
    <name type="common">Bacillus mesentericus</name>
    <dbReference type="NCBI Taxonomy" id="1408"/>
    <lineage>
        <taxon>Bacteria</taxon>
        <taxon>Bacillati</taxon>
        <taxon>Bacillota</taxon>
        <taxon>Bacilli</taxon>
        <taxon>Bacillales</taxon>
        <taxon>Bacillaceae</taxon>
        <taxon>Bacillus</taxon>
    </lineage>
</organism>
<dbReference type="Proteomes" id="UP000264960">
    <property type="component" value="Chromosome"/>
</dbReference>
<feature type="domain" description="HNH nuclease" evidence="5">
    <location>
        <begin position="52"/>
        <end position="107"/>
    </location>
</feature>
<name>A0AAD0HQH4_BACPU</name>
<proteinExistence type="inferred from homology"/>
<dbReference type="AlphaFoldDB" id="A0AAD0HQH4"/>
<reference evidence="6 7" key="1">
    <citation type="submission" date="2018-02" db="EMBL/GenBank/DDBJ databases">
        <title>The complete genome of two Bacillus pumilus strains from Cuatro Cienegas, Coahuila, Mexico.</title>
        <authorList>
            <person name="Zarza E."/>
            <person name="Alcaraz L.D."/>
            <person name="Aguilar-Salinas B."/>
            <person name="Islas A."/>
            <person name="Olmedo-Alvarez G."/>
        </authorList>
    </citation>
    <scope>NUCLEOTIDE SEQUENCE [LARGE SCALE GENOMIC DNA]</scope>
    <source>
        <strain evidence="6 7">145</strain>
    </source>
</reference>
<dbReference type="CDD" id="cd00085">
    <property type="entry name" value="HNHc"/>
    <property type="match status" value="1"/>
</dbReference>
<dbReference type="EMBL" id="CP027116">
    <property type="protein sequence ID" value="AVM25551.1"/>
    <property type="molecule type" value="Genomic_DNA"/>
</dbReference>
<keyword evidence="6" id="KW-0255">Endonuclease</keyword>
<evidence type="ECO:0000313" key="6">
    <source>
        <dbReference type="EMBL" id="AVM25551.1"/>
    </source>
</evidence>
<dbReference type="Pfam" id="PF01844">
    <property type="entry name" value="HNH"/>
    <property type="match status" value="1"/>
</dbReference>
<dbReference type="GO" id="GO:0016787">
    <property type="term" value="F:hydrolase activity"/>
    <property type="evidence" value="ECO:0007669"/>
    <property type="project" value="UniProtKB-KW"/>
</dbReference>
<dbReference type="GO" id="GO:0008270">
    <property type="term" value="F:zinc ion binding"/>
    <property type="evidence" value="ECO:0007669"/>
    <property type="project" value="InterPro"/>
</dbReference>
<evidence type="ECO:0000256" key="3">
    <source>
        <dbReference type="ARBA" id="ARBA00038412"/>
    </source>
</evidence>
<evidence type="ECO:0000256" key="2">
    <source>
        <dbReference type="ARBA" id="ARBA00022801"/>
    </source>
</evidence>
<keyword evidence="2" id="KW-0378">Hydrolase</keyword>
<dbReference type="InterPro" id="IPR003615">
    <property type="entry name" value="HNH_nuc"/>
</dbReference>
<protein>
    <recommendedName>
        <fullName evidence="4">Putative HNH nuclease YajD</fullName>
    </recommendedName>
</protein>
<accession>A0AAD0HQH4</accession>
<comment type="similarity">
    <text evidence="3">Belongs to the HNH nuclease family.</text>
</comment>
<evidence type="ECO:0000256" key="4">
    <source>
        <dbReference type="ARBA" id="ARBA00040194"/>
    </source>
</evidence>
<dbReference type="GO" id="GO:0005829">
    <property type="term" value="C:cytosol"/>
    <property type="evidence" value="ECO:0007669"/>
    <property type="project" value="TreeGrafter"/>
</dbReference>
<gene>
    <name evidence="6" type="ORF">C5695_17565</name>
</gene>
<evidence type="ECO:0000313" key="7">
    <source>
        <dbReference type="Proteomes" id="UP000264960"/>
    </source>
</evidence>
<dbReference type="Gene3D" id="1.10.30.50">
    <property type="match status" value="1"/>
</dbReference>
<sequence length="147" mass="17119">MRYCIHDGCRNLLEPGRYYCDEHRKKRKPKGKKRNAFQSVNKSFYRSDAWQSMRQFIYERDKGKCTKCHKFVFGKSAHIHHIEPISKSPELKLEETNLTLLCNKCHAEEENKMSKAPLQSLKNTLARGQGRGRLACKKTKFSRGGKG</sequence>
<dbReference type="InterPro" id="IPR002711">
    <property type="entry name" value="HNH"/>
</dbReference>
<dbReference type="SMART" id="SM00507">
    <property type="entry name" value="HNHc"/>
    <property type="match status" value="1"/>
</dbReference>
<dbReference type="GO" id="GO:0004519">
    <property type="term" value="F:endonuclease activity"/>
    <property type="evidence" value="ECO:0007669"/>
    <property type="project" value="UniProtKB-KW"/>
</dbReference>
<keyword evidence="1" id="KW-0540">Nuclease</keyword>
<evidence type="ECO:0000259" key="5">
    <source>
        <dbReference type="SMART" id="SM00507"/>
    </source>
</evidence>
<evidence type="ECO:0000256" key="1">
    <source>
        <dbReference type="ARBA" id="ARBA00022722"/>
    </source>
</evidence>
<dbReference type="GO" id="GO:0003676">
    <property type="term" value="F:nucleic acid binding"/>
    <property type="evidence" value="ECO:0007669"/>
    <property type="project" value="InterPro"/>
</dbReference>
<dbReference type="PANTHER" id="PTHR41286">
    <property type="entry name" value="HNH NUCLEASE YAJD-RELATED"/>
    <property type="match status" value="1"/>
</dbReference>
<dbReference type="PANTHER" id="PTHR41286:SF1">
    <property type="entry name" value="HNH NUCLEASE YAJD-RELATED"/>
    <property type="match status" value="1"/>
</dbReference>